<comment type="similarity">
    <text evidence="8">Belongs to the xlnR/xlr1 family.</text>
</comment>
<dbReference type="GO" id="GO:0008270">
    <property type="term" value="F:zinc ion binding"/>
    <property type="evidence" value="ECO:0007669"/>
    <property type="project" value="InterPro"/>
</dbReference>
<feature type="transmembrane region" description="Helical" evidence="12">
    <location>
        <begin position="748"/>
        <end position="768"/>
    </location>
</feature>
<keyword evidence="5" id="KW-0010">Activator</keyword>
<name>A0A225B2F4_TALAT</name>
<keyword evidence="1" id="KW-0479">Metal-binding</keyword>
<dbReference type="GO" id="GO:0000981">
    <property type="term" value="F:DNA-binding transcription factor activity, RNA polymerase II-specific"/>
    <property type="evidence" value="ECO:0007669"/>
    <property type="project" value="InterPro"/>
</dbReference>
<keyword evidence="12" id="KW-0472">Membrane</keyword>
<feature type="compositionally biased region" description="Basic and acidic residues" evidence="11">
    <location>
        <begin position="416"/>
        <end position="426"/>
    </location>
</feature>
<dbReference type="SMART" id="SM00906">
    <property type="entry name" value="Fungal_trans"/>
    <property type="match status" value="1"/>
</dbReference>
<keyword evidence="2" id="KW-0862">Zinc</keyword>
<protein>
    <recommendedName>
        <fullName evidence="9">Xylanolytic transcriptional activator xlnR</fullName>
    </recommendedName>
    <alternativeName>
        <fullName evidence="10">Xylanase regulator</fullName>
    </alternativeName>
</protein>
<dbReference type="Gene3D" id="4.10.240.10">
    <property type="entry name" value="Zn(2)-C6 fungal-type DNA-binding domain"/>
    <property type="match status" value="1"/>
</dbReference>
<dbReference type="InterPro" id="IPR036864">
    <property type="entry name" value="Zn2-C6_fun-type_DNA-bd_sf"/>
</dbReference>
<feature type="region of interest" description="Disordered" evidence="11">
    <location>
        <begin position="406"/>
        <end position="426"/>
    </location>
</feature>
<feature type="region of interest" description="Disordered" evidence="11">
    <location>
        <begin position="91"/>
        <end position="116"/>
    </location>
</feature>
<reference evidence="14 15" key="1">
    <citation type="submission" date="2015-06" db="EMBL/GenBank/DDBJ databases">
        <title>Talaromyces atroroseus IBT 11181 draft genome.</title>
        <authorList>
            <person name="Rasmussen K.B."/>
            <person name="Rasmussen S."/>
            <person name="Petersen B."/>
            <person name="Sicheritz-Ponten T."/>
            <person name="Mortensen U.H."/>
            <person name="Thrane U."/>
        </authorList>
    </citation>
    <scope>NUCLEOTIDE SEQUENCE [LARGE SCALE GENOMIC DNA]</scope>
    <source>
        <strain evidence="14 15">IBT 11181</strain>
    </source>
</reference>
<dbReference type="OrthoDB" id="3837332at2759"/>
<keyword evidence="6" id="KW-0804">Transcription</keyword>
<keyword evidence="3" id="KW-0805">Transcription regulation</keyword>
<dbReference type="InterPro" id="IPR001138">
    <property type="entry name" value="Zn2Cys6_DnaBD"/>
</dbReference>
<dbReference type="GeneID" id="31003432"/>
<keyword evidence="12" id="KW-1133">Transmembrane helix</keyword>
<dbReference type="InterPro" id="IPR007219">
    <property type="entry name" value="XnlR_reg_dom"/>
</dbReference>
<evidence type="ECO:0000256" key="9">
    <source>
        <dbReference type="ARBA" id="ARBA00040261"/>
    </source>
</evidence>
<proteinExistence type="inferred from homology"/>
<dbReference type="AlphaFoldDB" id="A0A225B2F4"/>
<dbReference type="GO" id="GO:0006351">
    <property type="term" value="P:DNA-templated transcription"/>
    <property type="evidence" value="ECO:0007669"/>
    <property type="project" value="InterPro"/>
</dbReference>
<dbReference type="Pfam" id="PF00172">
    <property type="entry name" value="Zn_clus"/>
    <property type="match status" value="1"/>
</dbReference>
<dbReference type="STRING" id="1441469.A0A225B2F4"/>
<keyword evidence="7" id="KW-0539">Nucleus</keyword>
<evidence type="ECO:0000256" key="12">
    <source>
        <dbReference type="SAM" id="Phobius"/>
    </source>
</evidence>
<dbReference type="CDD" id="cd00067">
    <property type="entry name" value="GAL4"/>
    <property type="match status" value="1"/>
</dbReference>
<dbReference type="Pfam" id="PF04082">
    <property type="entry name" value="Fungal_trans"/>
    <property type="match status" value="1"/>
</dbReference>
<feature type="region of interest" description="Disordered" evidence="11">
    <location>
        <begin position="230"/>
        <end position="252"/>
    </location>
</feature>
<organism evidence="14 15">
    <name type="scientific">Talaromyces atroroseus</name>
    <dbReference type="NCBI Taxonomy" id="1441469"/>
    <lineage>
        <taxon>Eukaryota</taxon>
        <taxon>Fungi</taxon>
        <taxon>Dikarya</taxon>
        <taxon>Ascomycota</taxon>
        <taxon>Pezizomycotina</taxon>
        <taxon>Eurotiomycetes</taxon>
        <taxon>Eurotiomycetidae</taxon>
        <taxon>Eurotiales</taxon>
        <taxon>Trichocomaceae</taxon>
        <taxon>Talaromyces</taxon>
        <taxon>Talaromyces sect. Trachyspermi</taxon>
    </lineage>
</organism>
<evidence type="ECO:0000259" key="13">
    <source>
        <dbReference type="PROSITE" id="PS50048"/>
    </source>
</evidence>
<dbReference type="GO" id="GO:0003677">
    <property type="term" value="F:DNA binding"/>
    <property type="evidence" value="ECO:0007669"/>
    <property type="project" value="UniProtKB-KW"/>
</dbReference>
<comment type="caution">
    <text evidence="14">The sequence shown here is derived from an EMBL/GenBank/DDBJ whole genome shotgun (WGS) entry which is preliminary data.</text>
</comment>
<keyword evidence="15" id="KW-1185">Reference proteome</keyword>
<dbReference type="PROSITE" id="PS50048">
    <property type="entry name" value="ZN2_CY6_FUNGAL_2"/>
    <property type="match status" value="1"/>
</dbReference>
<evidence type="ECO:0000256" key="3">
    <source>
        <dbReference type="ARBA" id="ARBA00023015"/>
    </source>
</evidence>
<evidence type="ECO:0000256" key="10">
    <source>
        <dbReference type="ARBA" id="ARBA00041954"/>
    </source>
</evidence>
<keyword evidence="12" id="KW-0812">Transmembrane</keyword>
<accession>A0A225B2F4</accession>
<dbReference type="PANTHER" id="PTHR47663:SF1">
    <property type="entry name" value="XYLANOLYTIC TRANSCRIPTIONAL ACTIVATOR XLNR-RELATED"/>
    <property type="match status" value="1"/>
</dbReference>
<sequence>MQVLQNSMPQFLDDAAYHNAHSDSDNNNNSSNRSLANSQGGTTERRVRRRISRACDHCNASRRKCDGKRPCGHCLHTSSLCEYKRQVRKRGKASSAQSKQQQQQQQQQQPTVQEETTERIRVAANEDFSLATCEQDNPGLAPTTSQGLPLSQLEDYQIFNLDSGWTFEDFGEVIFQPPPVTQDNDADIRTRSRGSAAESLGSISRLPRTQRPRANTPDVYGVHSFEAMDEDSGGATTAADLPSPTNLLSISRSGMLGPSEAAAMEQRKPHSIPRSAIERSQRSGAGGFRYPVLQDIIPFLRPLMPDSLAYDLLEAYFRVNPITNAQLTPCAPFVFRRQSFLRHEQPRRSTRALLASMLWLSAQTADIPILNASIARRKYVRRKLLELTTNLLKPLNEFSLGSGFPQSARSSSAQDRPLEEFSSHGDMSDSVDEIMAYVHLAMVTSASEFKGASLRWWNVAFSLAHEAKLHQEIPFNGMSDAEGYDTDSPYPPESSLGGSQDFTHALDEERKEERHRVWWFLYTMDRHLSFSYNKPLCLLDSECQNLNRPCDDTIWQSDHAYDPSEAQPLGKGPWFECTGPTFFGFFTPLMALLGEIVYFVQAQNHPRFGVSQSTLLDWKNWEKGIEDRLKLYQQGLEALLGPRDDAEQGSADFQARRNLGSISNPRRTPSSPAAAAVAPVQSRIAYAYSKIILHVLFILLMGKWDPHTLLNVSNSWLSSASFRRAIAHAVDAASSAELLLDLDPDAHFMPFFIGIYLFHGSMLILLVADRVGHDAAPAIVHAADTMVRVQETGAIRMPAEYQTLFVSVLRTALMEMQGRTLFVSDDSSSRRRQVLRQYRWTVEGRGLAC</sequence>
<dbReference type="EMBL" id="LFMY01000004">
    <property type="protein sequence ID" value="OKL61005.1"/>
    <property type="molecule type" value="Genomic_DNA"/>
</dbReference>
<feature type="compositionally biased region" description="Low complexity" evidence="11">
    <location>
        <begin position="93"/>
        <end position="109"/>
    </location>
</feature>
<evidence type="ECO:0000256" key="2">
    <source>
        <dbReference type="ARBA" id="ARBA00022833"/>
    </source>
</evidence>
<dbReference type="CDD" id="cd12148">
    <property type="entry name" value="fungal_TF_MHR"/>
    <property type="match status" value="1"/>
</dbReference>
<evidence type="ECO:0000313" key="15">
    <source>
        <dbReference type="Proteomes" id="UP000214365"/>
    </source>
</evidence>
<evidence type="ECO:0000256" key="7">
    <source>
        <dbReference type="ARBA" id="ARBA00023242"/>
    </source>
</evidence>
<dbReference type="SMART" id="SM00066">
    <property type="entry name" value="GAL4"/>
    <property type="match status" value="1"/>
</dbReference>
<evidence type="ECO:0000256" key="1">
    <source>
        <dbReference type="ARBA" id="ARBA00022723"/>
    </source>
</evidence>
<feature type="compositionally biased region" description="Polar residues" evidence="11">
    <location>
        <begin position="243"/>
        <end position="252"/>
    </location>
</feature>
<feature type="region of interest" description="Disordered" evidence="11">
    <location>
        <begin position="18"/>
        <end position="48"/>
    </location>
</feature>
<feature type="transmembrane region" description="Helical" evidence="12">
    <location>
        <begin position="685"/>
        <end position="704"/>
    </location>
</feature>
<dbReference type="InterPro" id="IPR051439">
    <property type="entry name" value="XlnR/Xlr1"/>
</dbReference>
<dbReference type="Proteomes" id="UP000214365">
    <property type="component" value="Unassembled WGS sequence"/>
</dbReference>
<evidence type="ECO:0000256" key="6">
    <source>
        <dbReference type="ARBA" id="ARBA00023163"/>
    </source>
</evidence>
<keyword evidence="4" id="KW-0238">DNA-binding</keyword>
<dbReference type="PANTHER" id="PTHR47663">
    <property type="entry name" value="XYLANOLYTIC TRANSCRIPTIONAL ACTIVATOR XLNR-RELATED"/>
    <property type="match status" value="1"/>
</dbReference>
<evidence type="ECO:0000256" key="8">
    <source>
        <dbReference type="ARBA" id="ARBA00037990"/>
    </source>
</evidence>
<feature type="region of interest" description="Disordered" evidence="11">
    <location>
        <begin position="191"/>
        <end position="218"/>
    </location>
</feature>
<dbReference type="SUPFAM" id="SSF57701">
    <property type="entry name" value="Zn2/Cys6 DNA-binding domain"/>
    <property type="match status" value="1"/>
</dbReference>
<evidence type="ECO:0000256" key="4">
    <source>
        <dbReference type="ARBA" id="ARBA00023125"/>
    </source>
</evidence>
<evidence type="ECO:0000256" key="5">
    <source>
        <dbReference type="ARBA" id="ARBA00023159"/>
    </source>
</evidence>
<dbReference type="RefSeq" id="XP_020121126.1">
    <property type="nucleotide sequence ID" value="XM_020266004.1"/>
</dbReference>
<gene>
    <name evidence="14" type="ORF">UA08_03677</name>
</gene>
<feature type="domain" description="Zn(2)-C6 fungal-type" evidence="13">
    <location>
        <begin position="54"/>
        <end position="83"/>
    </location>
</feature>
<feature type="transmembrane region" description="Helical" evidence="12">
    <location>
        <begin position="582"/>
        <end position="600"/>
    </location>
</feature>
<evidence type="ECO:0000313" key="14">
    <source>
        <dbReference type="EMBL" id="OKL61005.1"/>
    </source>
</evidence>
<feature type="region of interest" description="Disordered" evidence="11">
    <location>
        <begin position="478"/>
        <end position="501"/>
    </location>
</feature>
<feature type="compositionally biased region" description="Low complexity" evidence="11">
    <location>
        <begin position="25"/>
        <end position="38"/>
    </location>
</feature>
<evidence type="ECO:0000256" key="11">
    <source>
        <dbReference type="SAM" id="MobiDB-lite"/>
    </source>
</evidence>